<organism evidence="1 2">
    <name type="scientific">Occultella glacieicola</name>
    <dbReference type="NCBI Taxonomy" id="2518684"/>
    <lineage>
        <taxon>Bacteria</taxon>
        <taxon>Bacillati</taxon>
        <taxon>Actinomycetota</taxon>
        <taxon>Actinomycetes</taxon>
        <taxon>Micrococcales</taxon>
        <taxon>Ruaniaceae</taxon>
        <taxon>Occultella</taxon>
    </lineage>
</organism>
<evidence type="ECO:0000313" key="1">
    <source>
        <dbReference type="EMBL" id="TDE89698.1"/>
    </source>
</evidence>
<proteinExistence type="predicted"/>
<comment type="caution">
    <text evidence="1">The sequence shown here is derived from an EMBL/GenBank/DDBJ whole genome shotgun (WGS) entry which is preliminary data.</text>
</comment>
<dbReference type="RefSeq" id="WP_133109438.1">
    <property type="nucleotide sequence ID" value="NZ_SMNA01000011.1"/>
</dbReference>
<dbReference type="SUPFAM" id="SSF102405">
    <property type="entry name" value="MCP/YpsA-like"/>
    <property type="match status" value="1"/>
</dbReference>
<dbReference type="Proteomes" id="UP000504882">
    <property type="component" value="Unassembled WGS sequence"/>
</dbReference>
<protein>
    <recommendedName>
        <fullName evidence="3">Universal stress protein</fullName>
    </recommendedName>
</protein>
<gene>
    <name evidence="1" type="ORF">EXU48_19975</name>
</gene>
<evidence type="ECO:0008006" key="3">
    <source>
        <dbReference type="Google" id="ProtNLM"/>
    </source>
</evidence>
<name>A0ABY2DYY6_9MICO</name>
<sequence length="177" mass="18539">MSVRIAVSGHRIYDDAARDVIAAGVRAVLVPYARRSDGGPAGPTGPNEQRQPAHLVSSLAEGADQLAAEIALSLGLRLEVVLPAAGYAESLLGQFRDPFEDLLARADSVRVLDYDEPGPDAYLAAGLAVLEGADLLLAVWDGQAERGVGGTAQVVAAARDAGIEVVVVWPDDYERPE</sequence>
<reference evidence="1 2" key="1">
    <citation type="submission" date="2019-03" db="EMBL/GenBank/DDBJ databases">
        <title>Genomic features of bacteria from cold environments.</title>
        <authorList>
            <person name="Shen L."/>
        </authorList>
    </citation>
    <scope>NUCLEOTIDE SEQUENCE [LARGE SCALE GENOMIC DNA]</scope>
    <source>
        <strain evidence="2">T3246-1</strain>
    </source>
</reference>
<accession>A0ABY2DYY6</accession>
<evidence type="ECO:0000313" key="2">
    <source>
        <dbReference type="Proteomes" id="UP000504882"/>
    </source>
</evidence>
<keyword evidence="2" id="KW-1185">Reference proteome</keyword>
<dbReference type="Gene3D" id="3.40.50.450">
    <property type="match status" value="1"/>
</dbReference>
<dbReference type="EMBL" id="SMNA01000011">
    <property type="protein sequence ID" value="TDE89698.1"/>
    <property type="molecule type" value="Genomic_DNA"/>
</dbReference>